<gene>
    <name evidence="7" type="primary">msrQ</name>
    <name evidence="9" type="ORF">F4X14_03820</name>
</gene>
<dbReference type="HAMAP" id="MF_01207">
    <property type="entry name" value="MsrQ"/>
    <property type="match status" value="1"/>
</dbReference>
<keyword evidence="7" id="KW-0249">Electron transport</keyword>
<comment type="caution">
    <text evidence="9">The sequence shown here is derived from an EMBL/GenBank/DDBJ whole genome shotgun (WGS) entry which is preliminary data.</text>
</comment>
<proteinExistence type="inferred from homology"/>
<comment type="cofactor">
    <cofactor evidence="7">
        <name>heme b</name>
        <dbReference type="ChEBI" id="CHEBI:60344"/>
    </cofactor>
    <text evidence="7">Binds 1 heme b (iron(II)-protoporphyrin IX) group per subunit.</text>
</comment>
<feature type="transmembrane region" description="Helical" evidence="7">
    <location>
        <begin position="12"/>
        <end position="29"/>
    </location>
</feature>
<comment type="function">
    <text evidence="7">Part of the MsrPQ system that repairs oxidized cell envelope proteins containing methionine sulfoxide residues (Met-O), using respiratory chain electrons. Thus protects these proteins from oxidative-stress damage caused by reactive species of oxygen and chlorine. MsrPQ is essential for the maintenance of envelope integrity under bleach stress, rescuing a wide series of structurally unrelated cell envelope proteins from methionine oxidation. MsrQ provides electrons for reduction to the reductase catalytic subunit MsrP, using the quinone pool of the respiratory chain.</text>
</comment>
<evidence type="ECO:0000313" key="9">
    <source>
        <dbReference type="EMBL" id="MYC94076.1"/>
    </source>
</evidence>
<comment type="similarity">
    <text evidence="7">Belongs to the MsrQ family.</text>
</comment>
<feature type="transmembrane region" description="Helical" evidence="7">
    <location>
        <begin position="153"/>
        <end position="171"/>
    </location>
</feature>
<dbReference type="PANTHER" id="PTHR36964">
    <property type="entry name" value="PROTEIN-METHIONINE-SULFOXIDE REDUCTASE HEME-BINDING SUBUNIT MSRQ"/>
    <property type="match status" value="1"/>
</dbReference>
<evidence type="ECO:0000256" key="5">
    <source>
        <dbReference type="ARBA" id="ARBA00023004"/>
    </source>
</evidence>
<feature type="transmembrane region" description="Helical" evidence="7">
    <location>
        <begin position="117"/>
        <end position="133"/>
    </location>
</feature>
<feature type="domain" description="Ferric oxidoreductase" evidence="8">
    <location>
        <begin position="52"/>
        <end position="162"/>
    </location>
</feature>
<dbReference type="Pfam" id="PF01794">
    <property type="entry name" value="Ferric_reduct"/>
    <property type="match status" value="1"/>
</dbReference>
<dbReference type="GO" id="GO:0016679">
    <property type="term" value="F:oxidoreductase activity, acting on diphenols and related substances as donors"/>
    <property type="evidence" value="ECO:0007669"/>
    <property type="project" value="TreeGrafter"/>
</dbReference>
<evidence type="ECO:0000256" key="3">
    <source>
        <dbReference type="ARBA" id="ARBA00022692"/>
    </source>
</evidence>
<dbReference type="GO" id="GO:0020037">
    <property type="term" value="F:heme binding"/>
    <property type="evidence" value="ECO:0007669"/>
    <property type="project" value="UniProtKB-UniRule"/>
</dbReference>
<dbReference type="GO" id="GO:0030091">
    <property type="term" value="P:protein repair"/>
    <property type="evidence" value="ECO:0007669"/>
    <property type="project" value="UniProtKB-UniRule"/>
</dbReference>
<comment type="subcellular location">
    <subcellularLocation>
        <location evidence="7">Cell membrane</location>
        <topology evidence="7">Multi-pass membrane protein</topology>
    </subcellularLocation>
    <subcellularLocation>
        <location evidence="1">Membrane</location>
        <topology evidence="1">Multi-pass membrane protein</topology>
    </subcellularLocation>
</comment>
<keyword evidence="2 7" id="KW-0813">Transport</keyword>
<keyword evidence="3 7" id="KW-0812">Transmembrane</keyword>
<feature type="transmembrane region" description="Helical" evidence="7">
    <location>
        <begin position="177"/>
        <end position="194"/>
    </location>
</feature>
<feature type="transmembrane region" description="Helical" evidence="7">
    <location>
        <begin position="81"/>
        <end position="97"/>
    </location>
</feature>
<evidence type="ECO:0000256" key="2">
    <source>
        <dbReference type="ARBA" id="ARBA00022448"/>
    </source>
</evidence>
<dbReference type="InterPro" id="IPR022837">
    <property type="entry name" value="MsrQ-like"/>
</dbReference>
<dbReference type="GO" id="GO:0009055">
    <property type="term" value="F:electron transfer activity"/>
    <property type="evidence" value="ECO:0007669"/>
    <property type="project" value="UniProtKB-UniRule"/>
</dbReference>
<keyword evidence="7" id="KW-0349">Heme</keyword>
<keyword evidence="7" id="KW-0288">FMN</keyword>
<keyword evidence="7" id="KW-1003">Cell membrane</keyword>
<dbReference type="InterPro" id="IPR013130">
    <property type="entry name" value="Fe3_Rdtase_TM_dom"/>
</dbReference>
<comment type="subunit">
    <text evidence="7">Heterodimer of a catalytic subunit (MsrP) and a heme-binding subunit (MsrQ).</text>
</comment>
<dbReference type="EMBL" id="VXMH01000017">
    <property type="protein sequence ID" value="MYC94076.1"/>
    <property type="molecule type" value="Genomic_DNA"/>
</dbReference>
<evidence type="ECO:0000256" key="7">
    <source>
        <dbReference type="HAMAP-Rule" id="MF_01207"/>
    </source>
</evidence>
<keyword evidence="6 7" id="KW-0472">Membrane</keyword>
<sequence>MNLDKLLTKGQILWLTHIGALIPLAWLLYQDYTSGLSVNPIQDWTLRTGKPALVLLVLSLACTPLNIILGWRNIIPARKWLGLYAFGYAAVHFYIFIGEDYGFQWIYIWQDVGTKLYIIVGFCALLILLPLALTSSKGWMRRLGKWWKKLHQWVYVAGVLAVFHYVWVVKADYREPVAWGILLGIFLIVRIPVVRKRIARWRSKLRGPTPPRARRSPA</sequence>
<organism evidence="9">
    <name type="scientific">Caldilineaceae bacterium SB0661_bin_32</name>
    <dbReference type="NCBI Taxonomy" id="2605255"/>
    <lineage>
        <taxon>Bacteria</taxon>
        <taxon>Bacillati</taxon>
        <taxon>Chloroflexota</taxon>
        <taxon>Caldilineae</taxon>
        <taxon>Caldilineales</taxon>
        <taxon>Caldilineaceae</taxon>
    </lineage>
</organism>
<dbReference type="AlphaFoldDB" id="A0A6B1D3A9"/>
<keyword evidence="7" id="KW-0285">Flavoprotein</keyword>
<accession>A0A6B1D3A9</accession>
<keyword evidence="5 7" id="KW-0408">Iron</keyword>
<dbReference type="GO" id="GO:0005886">
    <property type="term" value="C:plasma membrane"/>
    <property type="evidence" value="ECO:0007669"/>
    <property type="project" value="UniProtKB-SubCell"/>
</dbReference>
<dbReference type="GO" id="GO:0010181">
    <property type="term" value="F:FMN binding"/>
    <property type="evidence" value="ECO:0007669"/>
    <property type="project" value="UniProtKB-UniRule"/>
</dbReference>
<evidence type="ECO:0000259" key="8">
    <source>
        <dbReference type="Pfam" id="PF01794"/>
    </source>
</evidence>
<name>A0A6B1D3A9_9CHLR</name>
<keyword evidence="7" id="KW-0479">Metal-binding</keyword>
<comment type="cofactor">
    <cofactor evidence="7">
        <name>FMN</name>
        <dbReference type="ChEBI" id="CHEBI:58210"/>
    </cofactor>
    <text evidence="7">Binds 1 FMN per subunit.</text>
</comment>
<evidence type="ECO:0000256" key="1">
    <source>
        <dbReference type="ARBA" id="ARBA00004141"/>
    </source>
</evidence>
<keyword evidence="4 7" id="KW-1133">Transmembrane helix</keyword>
<evidence type="ECO:0000256" key="4">
    <source>
        <dbReference type="ARBA" id="ARBA00022989"/>
    </source>
</evidence>
<feature type="transmembrane region" description="Helical" evidence="7">
    <location>
        <begin position="49"/>
        <end position="69"/>
    </location>
</feature>
<dbReference type="GO" id="GO:0046872">
    <property type="term" value="F:metal ion binding"/>
    <property type="evidence" value="ECO:0007669"/>
    <property type="project" value="UniProtKB-KW"/>
</dbReference>
<protein>
    <recommendedName>
        <fullName evidence="7">Protein-methionine-sulfoxide reductase heme-binding subunit MsrQ</fullName>
    </recommendedName>
    <alternativeName>
        <fullName evidence="7">Flavocytochrome MsrQ</fullName>
    </alternativeName>
</protein>
<evidence type="ECO:0000256" key="6">
    <source>
        <dbReference type="ARBA" id="ARBA00023136"/>
    </source>
</evidence>
<reference evidence="9" key="1">
    <citation type="submission" date="2019-09" db="EMBL/GenBank/DDBJ databases">
        <title>Characterisation of the sponge microbiome using genome-centric metagenomics.</title>
        <authorList>
            <person name="Engelberts J.P."/>
            <person name="Robbins S.J."/>
            <person name="De Goeij J.M."/>
            <person name="Aranda M."/>
            <person name="Bell S.C."/>
            <person name="Webster N.S."/>
        </authorList>
    </citation>
    <scope>NUCLEOTIDE SEQUENCE</scope>
    <source>
        <strain evidence="9">SB0661_bin_32</strain>
    </source>
</reference>
<dbReference type="PANTHER" id="PTHR36964:SF1">
    <property type="entry name" value="PROTEIN-METHIONINE-SULFOXIDE REDUCTASE HEME-BINDING SUBUNIT MSRQ"/>
    <property type="match status" value="1"/>
</dbReference>